<sequence>MQALTRVARPVLTCKALPIRYALPTQLTDFAIATALTLPPPRTFTTLSPIRPSLYAATAIRRPSVMTSFTPLLPSSASTADVVPASAISAHPAFAGGAGQIRCGPRNTMNGATRLVQKRRHGYLGRKRTRTGRAILKRRRQKGRAKLGCH</sequence>
<name>A0A168AYG0_CORDF</name>
<evidence type="ECO:0000256" key="1">
    <source>
        <dbReference type="ARBA" id="ARBA00010111"/>
    </source>
</evidence>
<dbReference type="STRING" id="1081108.A0A168AYG0"/>
<evidence type="ECO:0000256" key="2">
    <source>
        <dbReference type="ARBA" id="ARBA00022980"/>
    </source>
</evidence>
<reference evidence="4 5" key="1">
    <citation type="journal article" date="2016" name="Genome Biol. Evol.">
        <title>Divergent and convergent evolution of fungal pathogenicity.</title>
        <authorList>
            <person name="Shang Y."/>
            <person name="Xiao G."/>
            <person name="Zheng P."/>
            <person name="Cen K."/>
            <person name="Zhan S."/>
            <person name="Wang C."/>
        </authorList>
    </citation>
    <scope>NUCLEOTIDE SEQUENCE [LARGE SCALE GENOMIC DNA]</scope>
    <source>
        <strain evidence="4 5">RCEF 1005</strain>
    </source>
</reference>
<keyword evidence="5" id="KW-1185">Reference proteome</keyword>
<dbReference type="Pfam" id="PF00468">
    <property type="entry name" value="Ribosomal_L34"/>
    <property type="match status" value="1"/>
</dbReference>
<dbReference type="Gene3D" id="1.10.287.3980">
    <property type="match status" value="1"/>
</dbReference>
<dbReference type="OrthoDB" id="431691at2759"/>
<dbReference type="NCBIfam" id="TIGR01030">
    <property type="entry name" value="rpmH_bact"/>
    <property type="match status" value="1"/>
</dbReference>
<dbReference type="EMBL" id="AZHF01000011">
    <property type="protein sequence ID" value="OAA69363.1"/>
    <property type="molecule type" value="Genomic_DNA"/>
</dbReference>
<keyword evidence="2 4" id="KW-0689">Ribosomal protein</keyword>
<dbReference type="Proteomes" id="UP000076881">
    <property type="component" value="Unassembled WGS sequence"/>
</dbReference>
<protein>
    <submittedName>
        <fullName evidence="4">Ribosomal protein L34</fullName>
    </submittedName>
</protein>
<proteinExistence type="inferred from homology"/>
<dbReference type="GO" id="GO:0005840">
    <property type="term" value="C:ribosome"/>
    <property type="evidence" value="ECO:0007669"/>
    <property type="project" value="UniProtKB-KW"/>
</dbReference>
<accession>A0A168AYG0</accession>
<comment type="similarity">
    <text evidence="1">Belongs to the bacterial ribosomal protein bL34 family.</text>
</comment>
<dbReference type="GO" id="GO:1990904">
    <property type="term" value="C:ribonucleoprotein complex"/>
    <property type="evidence" value="ECO:0007669"/>
    <property type="project" value="UniProtKB-KW"/>
</dbReference>
<evidence type="ECO:0000256" key="3">
    <source>
        <dbReference type="ARBA" id="ARBA00023274"/>
    </source>
</evidence>
<dbReference type="GO" id="GO:0003735">
    <property type="term" value="F:structural constituent of ribosome"/>
    <property type="evidence" value="ECO:0007669"/>
    <property type="project" value="InterPro"/>
</dbReference>
<comment type="caution">
    <text evidence="4">The sequence shown here is derived from an EMBL/GenBank/DDBJ whole genome shotgun (WGS) entry which is preliminary data.</text>
</comment>
<keyword evidence="3" id="KW-0687">Ribonucleoprotein</keyword>
<dbReference type="GO" id="GO:0006412">
    <property type="term" value="P:translation"/>
    <property type="evidence" value="ECO:0007669"/>
    <property type="project" value="InterPro"/>
</dbReference>
<dbReference type="InterPro" id="IPR000271">
    <property type="entry name" value="Ribosomal_bL34"/>
</dbReference>
<organism evidence="4 5">
    <name type="scientific">Akanthomyces lecanii RCEF 1005</name>
    <dbReference type="NCBI Taxonomy" id="1081108"/>
    <lineage>
        <taxon>Eukaryota</taxon>
        <taxon>Fungi</taxon>
        <taxon>Dikarya</taxon>
        <taxon>Ascomycota</taxon>
        <taxon>Pezizomycotina</taxon>
        <taxon>Sordariomycetes</taxon>
        <taxon>Hypocreomycetidae</taxon>
        <taxon>Hypocreales</taxon>
        <taxon>Cordycipitaceae</taxon>
        <taxon>Akanthomyces</taxon>
        <taxon>Cordyceps confragosa</taxon>
    </lineage>
</organism>
<evidence type="ECO:0000313" key="5">
    <source>
        <dbReference type="Proteomes" id="UP000076881"/>
    </source>
</evidence>
<gene>
    <name evidence="4" type="ORF">LEL_10239</name>
</gene>
<evidence type="ECO:0000313" key="4">
    <source>
        <dbReference type="EMBL" id="OAA69363.1"/>
    </source>
</evidence>
<dbReference type="AlphaFoldDB" id="A0A168AYG0"/>